<dbReference type="HAMAP" id="MF_01161">
    <property type="entry name" value="tRNA_Ile_lys_synt"/>
    <property type="match status" value="1"/>
</dbReference>
<evidence type="ECO:0000256" key="6">
    <source>
        <dbReference type="ARBA" id="ARBA00022840"/>
    </source>
</evidence>
<dbReference type="InterPro" id="IPR012796">
    <property type="entry name" value="Lysidine-tRNA-synth_C"/>
</dbReference>
<comment type="caution">
    <text evidence="10">The sequence shown here is derived from an EMBL/GenBank/DDBJ whole genome shotgun (WGS) entry which is preliminary data.</text>
</comment>
<evidence type="ECO:0000313" key="11">
    <source>
        <dbReference type="Proteomes" id="UP001481872"/>
    </source>
</evidence>
<dbReference type="InterPro" id="IPR011063">
    <property type="entry name" value="TilS/TtcA_N"/>
</dbReference>
<dbReference type="SUPFAM" id="SSF82829">
    <property type="entry name" value="MesJ substrate recognition domain-like"/>
    <property type="match status" value="1"/>
</dbReference>
<dbReference type="SUPFAM" id="SSF56037">
    <property type="entry name" value="PheT/TilS domain"/>
    <property type="match status" value="1"/>
</dbReference>
<dbReference type="GO" id="GO:0032267">
    <property type="term" value="F:tRNA(Ile)-lysidine synthase activity"/>
    <property type="evidence" value="ECO:0007669"/>
    <property type="project" value="UniProtKB-EC"/>
</dbReference>
<keyword evidence="5 8" id="KW-0547">Nucleotide-binding</keyword>
<evidence type="ECO:0000256" key="1">
    <source>
        <dbReference type="ARBA" id="ARBA00004496"/>
    </source>
</evidence>
<comment type="domain">
    <text evidence="8">The N-terminal region contains the highly conserved SGGXDS motif, predicted to be a P-loop motif involved in ATP binding.</text>
</comment>
<dbReference type="Proteomes" id="UP001481872">
    <property type="component" value="Unassembled WGS sequence"/>
</dbReference>
<keyword evidence="2 8" id="KW-0963">Cytoplasm</keyword>
<dbReference type="InterPro" id="IPR014729">
    <property type="entry name" value="Rossmann-like_a/b/a_fold"/>
</dbReference>
<dbReference type="InterPro" id="IPR012795">
    <property type="entry name" value="tRNA_Ile_lys_synt_N"/>
</dbReference>
<evidence type="ECO:0000256" key="4">
    <source>
        <dbReference type="ARBA" id="ARBA00022694"/>
    </source>
</evidence>
<evidence type="ECO:0000259" key="9">
    <source>
        <dbReference type="SMART" id="SM00977"/>
    </source>
</evidence>
<proteinExistence type="inferred from homology"/>
<dbReference type="NCBIfam" id="TIGR02433">
    <property type="entry name" value="lysidine_TilS_C"/>
    <property type="match status" value="1"/>
</dbReference>
<comment type="catalytic activity">
    <reaction evidence="7 8">
        <text>cytidine(34) in tRNA(Ile2) + L-lysine + ATP = lysidine(34) in tRNA(Ile2) + AMP + diphosphate + H(+)</text>
        <dbReference type="Rhea" id="RHEA:43744"/>
        <dbReference type="Rhea" id="RHEA-COMP:10625"/>
        <dbReference type="Rhea" id="RHEA-COMP:10670"/>
        <dbReference type="ChEBI" id="CHEBI:15378"/>
        <dbReference type="ChEBI" id="CHEBI:30616"/>
        <dbReference type="ChEBI" id="CHEBI:32551"/>
        <dbReference type="ChEBI" id="CHEBI:33019"/>
        <dbReference type="ChEBI" id="CHEBI:82748"/>
        <dbReference type="ChEBI" id="CHEBI:83665"/>
        <dbReference type="ChEBI" id="CHEBI:456215"/>
        <dbReference type="EC" id="6.3.4.19"/>
    </reaction>
</comment>
<feature type="domain" description="Lysidine-tRNA(Ile) synthetase C-terminal" evidence="9">
    <location>
        <begin position="353"/>
        <end position="421"/>
    </location>
</feature>
<evidence type="ECO:0000256" key="3">
    <source>
        <dbReference type="ARBA" id="ARBA00022598"/>
    </source>
</evidence>
<dbReference type="InterPro" id="IPR012094">
    <property type="entry name" value="tRNA_Ile_lys_synt"/>
</dbReference>
<dbReference type="SMART" id="SM00977">
    <property type="entry name" value="TilS_C"/>
    <property type="match status" value="1"/>
</dbReference>
<protein>
    <recommendedName>
        <fullName evidence="8">tRNA(Ile)-lysidine synthase</fullName>
        <ecNumber evidence="8">6.3.4.19</ecNumber>
    </recommendedName>
    <alternativeName>
        <fullName evidence="8">tRNA(Ile)-2-lysyl-cytidine synthase</fullName>
    </alternativeName>
    <alternativeName>
        <fullName evidence="8">tRNA(Ile)-lysidine synthetase</fullName>
    </alternativeName>
</protein>
<sequence>MEDLFGGIIRENTSVLAAFSGGPDSVYLLYLLKEYKKHCPFDLKAAHLHHGLRETADRDMAFAKDICNRWDVPLIVERADVLAYARENKLGTEEAGRELRYDFFRRNKAPSGLIALAHHLDDQVETMLLRLIRGTGLKGMEGMKVLEGDLFRPLLAMTKEEILSALAEKNIPYVVDETNLEPTYSRNRVRLSIVPEAEAINPAFRRAMASFRTMAEEDESYLAREAEKIYEALGAEEKGIVTLASDVFRAPDALRRRAFRLAVEKVKGHVKNMGYDHIAAIDELEQAQTGKGLDLPGLRVEKTYGGIAFFVPEEEGPSEGEAALNEGRAEFMGHRFYLGEGDDFIYVKDPSAVVIRTRRPGDVIRLKVGHKKVKDVFIDAKIDRRRRDRWPIVTEAGEVVWVVGLRKAERQEEKSWQKLAWIPLNEM</sequence>
<dbReference type="Pfam" id="PF01171">
    <property type="entry name" value="ATP_bind_3"/>
    <property type="match status" value="1"/>
</dbReference>
<evidence type="ECO:0000256" key="8">
    <source>
        <dbReference type="HAMAP-Rule" id="MF_01161"/>
    </source>
</evidence>
<dbReference type="Gene3D" id="3.40.50.620">
    <property type="entry name" value="HUPs"/>
    <property type="match status" value="1"/>
</dbReference>
<keyword evidence="11" id="KW-1185">Reference proteome</keyword>
<name>A0ABV1J6I8_9FIRM</name>
<dbReference type="CDD" id="cd01992">
    <property type="entry name" value="TilS_N"/>
    <property type="match status" value="1"/>
</dbReference>
<keyword evidence="6 8" id="KW-0067">ATP-binding</keyword>
<dbReference type="EC" id="6.3.4.19" evidence="8"/>
<evidence type="ECO:0000313" key="10">
    <source>
        <dbReference type="EMBL" id="MEQ3353808.1"/>
    </source>
</evidence>
<accession>A0ABV1J6I8</accession>
<keyword evidence="3 8" id="KW-0436">Ligase</keyword>
<dbReference type="PANTHER" id="PTHR43033:SF1">
    <property type="entry name" value="TRNA(ILE)-LYSIDINE SYNTHASE-RELATED"/>
    <property type="match status" value="1"/>
</dbReference>
<organism evidence="10 11">
    <name type="scientific">Aedoeadaptatus acetigenes</name>
    <dbReference type="NCBI Taxonomy" id="2981723"/>
    <lineage>
        <taxon>Bacteria</taxon>
        <taxon>Bacillati</taxon>
        <taxon>Bacillota</taxon>
        <taxon>Tissierellia</taxon>
        <taxon>Tissierellales</taxon>
        <taxon>Peptoniphilaceae</taxon>
        <taxon>Aedoeadaptatus</taxon>
    </lineage>
</organism>
<dbReference type="Pfam" id="PF11734">
    <property type="entry name" value="TilS_C"/>
    <property type="match status" value="1"/>
</dbReference>
<evidence type="ECO:0000256" key="2">
    <source>
        <dbReference type="ARBA" id="ARBA00022490"/>
    </source>
</evidence>
<dbReference type="PANTHER" id="PTHR43033">
    <property type="entry name" value="TRNA(ILE)-LYSIDINE SYNTHASE-RELATED"/>
    <property type="match status" value="1"/>
</dbReference>
<dbReference type="Gene3D" id="1.20.59.20">
    <property type="match status" value="1"/>
</dbReference>
<dbReference type="NCBIfam" id="TIGR02432">
    <property type="entry name" value="lysidine_TilS_N"/>
    <property type="match status" value="1"/>
</dbReference>
<feature type="binding site" evidence="8">
    <location>
        <begin position="20"/>
        <end position="25"/>
    </location>
    <ligand>
        <name>ATP</name>
        <dbReference type="ChEBI" id="CHEBI:30616"/>
    </ligand>
</feature>
<gene>
    <name evidence="8 10" type="primary">tilS</name>
    <name evidence="10" type="ORF">AAA081_05770</name>
</gene>
<dbReference type="EMBL" id="JBBNPS010000014">
    <property type="protein sequence ID" value="MEQ3353808.1"/>
    <property type="molecule type" value="Genomic_DNA"/>
</dbReference>
<comment type="subcellular location">
    <subcellularLocation>
        <location evidence="1 8">Cytoplasm</location>
    </subcellularLocation>
</comment>
<evidence type="ECO:0000256" key="5">
    <source>
        <dbReference type="ARBA" id="ARBA00022741"/>
    </source>
</evidence>
<dbReference type="SUPFAM" id="SSF52402">
    <property type="entry name" value="Adenine nucleotide alpha hydrolases-like"/>
    <property type="match status" value="1"/>
</dbReference>
<comment type="function">
    <text evidence="8">Ligates lysine onto the cytidine present at position 34 of the AUA codon-specific tRNA(Ile) that contains the anticodon CAU, in an ATP-dependent manner. Cytidine is converted to lysidine, thus changing the amino acid specificity of the tRNA from methionine to isoleucine.</text>
</comment>
<dbReference type="RefSeq" id="WP_349054078.1">
    <property type="nucleotide sequence ID" value="NZ_JBBNPS010000014.1"/>
</dbReference>
<evidence type="ECO:0000256" key="7">
    <source>
        <dbReference type="ARBA" id="ARBA00048539"/>
    </source>
</evidence>
<comment type="similarity">
    <text evidence="8">Belongs to the tRNA(Ile)-lysidine synthase family.</text>
</comment>
<reference evidence="10 11" key="1">
    <citation type="submission" date="2024-04" db="EMBL/GenBank/DDBJ databases">
        <title>Human intestinal bacterial collection.</title>
        <authorList>
            <person name="Pauvert C."/>
            <person name="Hitch T.C.A."/>
            <person name="Clavel T."/>
        </authorList>
    </citation>
    <scope>NUCLEOTIDE SEQUENCE [LARGE SCALE GENOMIC DNA]</scope>
    <source>
        <strain evidence="10 11">CLA-SR-H026</strain>
    </source>
</reference>
<keyword evidence="4 8" id="KW-0819">tRNA processing</keyword>